<proteinExistence type="predicted"/>
<name>A0A074Y1H6_AURSE</name>
<dbReference type="GeneID" id="25371735"/>
<keyword evidence="3" id="KW-1185">Reference proteome</keyword>
<reference evidence="2 3" key="1">
    <citation type="journal article" date="2014" name="BMC Genomics">
        <title>Genome sequencing of four Aureobasidium pullulans varieties: biotechnological potential, stress tolerance, and description of new species.</title>
        <authorList>
            <person name="Gostin Ar C."/>
            <person name="Ohm R.A."/>
            <person name="Kogej T."/>
            <person name="Sonjak S."/>
            <person name="Turk M."/>
            <person name="Zajc J."/>
            <person name="Zalar P."/>
            <person name="Grube M."/>
            <person name="Sun H."/>
            <person name="Han J."/>
            <person name="Sharma A."/>
            <person name="Chiniquy J."/>
            <person name="Ngan C.Y."/>
            <person name="Lipzen A."/>
            <person name="Barry K."/>
            <person name="Grigoriev I.V."/>
            <person name="Gunde-Cimerman N."/>
        </authorList>
    </citation>
    <scope>NUCLEOTIDE SEQUENCE [LARGE SCALE GENOMIC DNA]</scope>
    <source>
        <strain evidence="2 3">EXF-2481</strain>
    </source>
</reference>
<sequence length="220" mass="24593">MVSTRKGVYESDPRAAIKTRNKRKQVDELTRSLQDTPAHVDATTERHNAPDGYDWATDLMNTREAPEQDHSGSKHTIKSSGPSSMSSIKTTQEEQQMTNRAAPADPKAFNVDLHHTDRGFAHVENGIVVVPNHVYVASETASGRLLEWAEVSLDQERIYTRFKFALEAGTVTNLREFYALPEDHVAKVGPTSFNKQLFYSAGLLYQARSILIDEGFRAST</sequence>
<protein>
    <submittedName>
        <fullName evidence="2">Uncharacterized protein</fullName>
    </submittedName>
</protein>
<dbReference type="InParanoid" id="A0A074Y1H6"/>
<dbReference type="AlphaFoldDB" id="A0A074Y1H6"/>
<organism evidence="2 3">
    <name type="scientific">Aureobasidium subglaciale (strain EXF-2481)</name>
    <name type="common">Aureobasidium pullulans var. subglaciale</name>
    <dbReference type="NCBI Taxonomy" id="1043005"/>
    <lineage>
        <taxon>Eukaryota</taxon>
        <taxon>Fungi</taxon>
        <taxon>Dikarya</taxon>
        <taxon>Ascomycota</taxon>
        <taxon>Pezizomycotina</taxon>
        <taxon>Dothideomycetes</taxon>
        <taxon>Dothideomycetidae</taxon>
        <taxon>Dothideales</taxon>
        <taxon>Saccotheciaceae</taxon>
        <taxon>Aureobasidium</taxon>
    </lineage>
</organism>
<dbReference type="RefSeq" id="XP_013340080.1">
    <property type="nucleotide sequence ID" value="XM_013484626.1"/>
</dbReference>
<feature type="compositionally biased region" description="Polar residues" evidence="1">
    <location>
        <begin position="88"/>
        <end position="99"/>
    </location>
</feature>
<dbReference type="Proteomes" id="UP000030641">
    <property type="component" value="Unassembled WGS sequence"/>
</dbReference>
<evidence type="ECO:0000313" key="3">
    <source>
        <dbReference type="Proteomes" id="UP000030641"/>
    </source>
</evidence>
<accession>A0A074Y1H6</accession>
<evidence type="ECO:0000256" key="1">
    <source>
        <dbReference type="SAM" id="MobiDB-lite"/>
    </source>
</evidence>
<feature type="region of interest" description="Disordered" evidence="1">
    <location>
        <begin position="1"/>
        <end position="102"/>
    </location>
</feature>
<dbReference type="HOGENOM" id="CLU_1255760_0_0_1"/>
<dbReference type="EMBL" id="KL584777">
    <property type="protein sequence ID" value="KEQ91580.1"/>
    <property type="molecule type" value="Genomic_DNA"/>
</dbReference>
<gene>
    <name evidence="2" type="ORF">AUEXF2481DRAFT_83026</name>
</gene>
<dbReference type="OrthoDB" id="10316961at2759"/>
<evidence type="ECO:0000313" key="2">
    <source>
        <dbReference type="EMBL" id="KEQ91580.1"/>
    </source>
</evidence>